<dbReference type="RefSeq" id="WP_255873579.1">
    <property type="nucleotide sequence ID" value="NZ_JACASI010000013.1"/>
</dbReference>
<dbReference type="SUPFAM" id="SSF56112">
    <property type="entry name" value="Protein kinase-like (PK-like)"/>
    <property type="match status" value="1"/>
</dbReference>
<protein>
    <submittedName>
        <fullName evidence="1">Uncharacterized protein</fullName>
    </submittedName>
</protein>
<dbReference type="InterPro" id="IPR011009">
    <property type="entry name" value="Kinase-like_dom_sf"/>
</dbReference>
<reference evidence="1" key="1">
    <citation type="thesis" date="2020" institute="Technische Universitat Dresden" country="Dresden, Germany">
        <title>The Agarolytic System of Microbulbifer elongatus PORT2, Isolated from Batu Karas, Pangandaran West Java Indonesia.</title>
        <authorList>
            <person name="Anggraeni S.R."/>
        </authorList>
    </citation>
    <scope>NUCLEOTIDE SEQUENCE</scope>
    <source>
        <strain evidence="1">PORT2</strain>
    </source>
</reference>
<name>A0ABT1P154_9GAMM</name>
<dbReference type="EMBL" id="JACASI010000013">
    <property type="protein sequence ID" value="MCQ3828766.1"/>
    <property type="molecule type" value="Genomic_DNA"/>
</dbReference>
<comment type="caution">
    <text evidence="1">The sequence shown here is derived from an EMBL/GenBank/DDBJ whole genome shotgun (WGS) entry which is preliminary data.</text>
</comment>
<keyword evidence="2" id="KW-1185">Reference proteome</keyword>
<dbReference type="Proteomes" id="UP001205566">
    <property type="component" value="Unassembled WGS sequence"/>
</dbReference>
<organism evidence="1 2">
    <name type="scientific">Microbulbifer elongatus</name>
    <dbReference type="NCBI Taxonomy" id="86173"/>
    <lineage>
        <taxon>Bacteria</taxon>
        <taxon>Pseudomonadati</taxon>
        <taxon>Pseudomonadota</taxon>
        <taxon>Gammaproteobacteria</taxon>
        <taxon>Cellvibrionales</taxon>
        <taxon>Microbulbiferaceae</taxon>
        <taxon>Microbulbifer</taxon>
    </lineage>
</organism>
<proteinExistence type="predicted"/>
<sequence>MGIDIAPRLPQKVVIDGIYETNKVLLNIEQDRVVKRFKTRSKTHRRRYFTEKEALHRLRGIREIPQLLDSDDRRFTLQMSRLPGESTARLSSENLNDLGRIVEQMLDAGVARHSMPVRDIVIDAQGRLGLVDFERASLRPHYWRPDWPVARLVARYHLYRLIAEHQPHQLTARQARLVAIGARLRGLVAFIHSLTKRRTRKLS</sequence>
<evidence type="ECO:0000313" key="1">
    <source>
        <dbReference type="EMBL" id="MCQ3828766.1"/>
    </source>
</evidence>
<gene>
    <name evidence="1" type="ORF">HXX02_04870</name>
</gene>
<evidence type="ECO:0000313" key="2">
    <source>
        <dbReference type="Proteomes" id="UP001205566"/>
    </source>
</evidence>
<accession>A0ABT1P154</accession>